<dbReference type="InterPro" id="IPR000014">
    <property type="entry name" value="PAS"/>
</dbReference>
<dbReference type="Gene3D" id="3.30.450.20">
    <property type="entry name" value="PAS domain"/>
    <property type="match status" value="2"/>
</dbReference>
<evidence type="ECO:0000313" key="10">
    <source>
        <dbReference type="EMBL" id="KKO45194.1"/>
    </source>
</evidence>
<feature type="domain" description="PAS" evidence="6">
    <location>
        <begin position="83"/>
        <end position="153"/>
    </location>
</feature>
<dbReference type="InterPro" id="IPR043128">
    <property type="entry name" value="Rev_trsase/Diguanyl_cyclase"/>
</dbReference>
<dbReference type="SMART" id="SM00267">
    <property type="entry name" value="GGDEF"/>
    <property type="match status" value="1"/>
</dbReference>
<proteinExistence type="predicted"/>
<organism evidence="10 11">
    <name type="scientific">Arsukibacterium ikkense</name>
    <dbReference type="NCBI Taxonomy" id="336831"/>
    <lineage>
        <taxon>Bacteria</taxon>
        <taxon>Pseudomonadati</taxon>
        <taxon>Pseudomonadota</taxon>
        <taxon>Gammaproteobacteria</taxon>
        <taxon>Chromatiales</taxon>
        <taxon>Chromatiaceae</taxon>
        <taxon>Arsukibacterium</taxon>
    </lineage>
</organism>
<dbReference type="Pfam" id="PF00563">
    <property type="entry name" value="EAL"/>
    <property type="match status" value="1"/>
</dbReference>
<feature type="transmembrane region" description="Helical" evidence="5">
    <location>
        <begin position="52"/>
        <end position="70"/>
    </location>
</feature>
<dbReference type="SUPFAM" id="SSF55073">
    <property type="entry name" value="Nucleotide cyclase"/>
    <property type="match status" value="1"/>
</dbReference>
<dbReference type="Pfam" id="PF00989">
    <property type="entry name" value="PAS"/>
    <property type="match status" value="1"/>
</dbReference>
<feature type="domain" description="EAL" evidence="8">
    <location>
        <begin position="512"/>
        <end position="766"/>
    </location>
</feature>
<dbReference type="SUPFAM" id="SSF141868">
    <property type="entry name" value="EAL domain-like"/>
    <property type="match status" value="1"/>
</dbReference>
<dbReference type="InterPro" id="IPR013767">
    <property type="entry name" value="PAS_fold"/>
</dbReference>
<dbReference type="RefSeq" id="WP_046557982.1">
    <property type="nucleotide sequence ID" value="NZ_LAHO01000011.1"/>
</dbReference>
<evidence type="ECO:0000256" key="3">
    <source>
        <dbReference type="ARBA" id="ARBA00022636"/>
    </source>
</evidence>
<evidence type="ECO:0000256" key="1">
    <source>
        <dbReference type="ARBA" id="ARBA00001946"/>
    </source>
</evidence>
<dbReference type="InterPro" id="IPR001633">
    <property type="entry name" value="EAL_dom"/>
</dbReference>
<dbReference type="PATRIC" id="fig|336831.14.peg.1684"/>
<comment type="cofactor">
    <cofactor evidence="1">
        <name>Mg(2+)</name>
        <dbReference type="ChEBI" id="CHEBI:18420"/>
    </cofactor>
</comment>
<keyword evidence="3" id="KW-0973">c-di-GMP</keyword>
<dbReference type="EC" id="3.1.4.52" evidence="2"/>
<dbReference type="PROSITE" id="PS50112">
    <property type="entry name" value="PAS"/>
    <property type="match status" value="2"/>
</dbReference>
<keyword evidence="5" id="KW-0472">Membrane</keyword>
<dbReference type="CDD" id="cd00130">
    <property type="entry name" value="PAS"/>
    <property type="match status" value="2"/>
</dbReference>
<dbReference type="NCBIfam" id="TIGR00254">
    <property type="entry name" value="GGDEF"/>
    <property type="match status" value="1"/>
</dbReference>
<dbReference type="SMART" id="SM00086">
    <property type="entry name" value="PAC"/>
    <property type="match status" value="2"/>
</dbReference>
<feature type="domain" description="PAC" evidence="7">
    <location>
        <begin position="157"/>
        <end position="209"/>
    </location>
</feature>
<keyword evidence="5" id="KW-0812">Transmembrane</keyword>
<evidence type="ECO:0000259" key="7">
    <source>
        <dbReference type="PROSITE" id="PS50113"/>
    </source>
</evidence>
<dbReference type="PANTHER" id="PTHR44757">
    <property type="entry name" value="DIGUANYLATE CYCLASE DGCP"/>
    <property type="match status" value="1"/>
</dbReference>
<dbReference type="PANTHER" id="PTHR44757:SF2">
    <property type="entry name" value="BIOFILM ARCHITECTURE MAINTENANCE PROTEIN MBAA"/>
    <property type="match status" value="1"/>
</dbReference>
<dbReference type="InterPro" id="IPR000700">
    <property type="entry name" value="PAS-assoc_C"/>
</dbReference>
<dbReference type="SMART" id="SM00091">
    <property type="entry name" value="PAS"/>
    <property type="match status" value="2"/>
</dbReference>
<dbReference type="InterPro" id="IPR000160">
    <property type="entry name" value="GGDEF_dom"/>
</dbReference>
<dbReference type="InterPro" id="IPR001610">
    <property type="entry name" value="PAC"/>
</dbReference>
<evidence type="ECO:0000256" key="5">
    <source>
        <dbReference type="SAM" id="Phobius"/>
    </source>
</evidence>
<comment type="caution">
    <text evidence="10">The sequence shown here is derived from an EMBL/GenBank/DDBJ whole genome shotgun (WGS) entry which is preliminary data.</text>
</comment>
<dbReference type="Gene3D" id="3.20.20.450">
    <property type="entry name" value="EAL domain"/>
    <property type="match status" value="1"/>
</dbReference>
<dbReference type="Pfam" id="PF00990">
    <property type="entry name" value="GGDEF"/>
    <property type="match status" value="1"/>
</dbReference>
<accession>A0A0M2V466</accession>
<evidence type="ECO:0000259" key="8">
    <source>
        <dbReference type="PROSITE" id="PS50883"/>
    </source>
</evidence>
<feature type="domain" description="GGDEF" evidence="9">
    <location>
        <begin position="369"/>
        <end position="503"/>
    </location>
</feature>
<dbReference type="FunFam" id="3.30.70.270:FF:000001">
    <property type="entry name" value="Diguanylate cyclase domain protein"/>
    <property type="match status" value="1"/>
</dbReference>
<dbReference type="STRING" id="336831.WG68_12275"/>
<dbReference type="Gene3D" id="3.30.70.270">
    <property type="match status" value="1"/>
</dbReference>
<dbReference type="InterPro" id="IPR035965">
    <property type="entry name" value="PAS-like_dom_sf"/>
</dbReference>
<dbReference type="GO" id="GO:0071111">
    <property type="term" value="F:cyclic-guanylate-specific phosphodiesterase activity"/>
    <property type="evidence" value="ECO:0007669"/>
    <property type="project" value="UniProtKB-EC"/>
</dbReference>
<feature type="transmembrane region" description="Helical" evidence="5">
    <location>
        <begin position="12"/>
        <end position="32"/>
    </location>
</feature>
<name>A0A0M2V466_9GAMM</name>
<dbReference type="InterPro" id="IPR052155">
    <property type="entry name" value="Biofilm_reg_signaling"/>
</dbReference>
<keyword evidence="5" id="KW-1133">Transmembrane helix</keyword>
<dbReference type="PROSITE" id="PS50113">
    <property type="entry name" value="PAC"/>
    <property type="match status" value="1"/>
</dbReference>
<evidence type="ECO:0000256" key="4">
    <source>
        <dbReference type="ARBA" id="ARBA00051114"/>
    </source>
</evidence>
<dbReference type="GO" id="GO:0006355">
    <property type="term" value="P:regulation of DNA-templated transcription"/>
    <property type="evidence" value="ECO:0007669"/>
    <property type="project" value="InterPro"/>
</dbReference>
<dbReference type="GO" id="GO:0071732">
    <property type="term" value="P:cellular response to nitric oxide"/>
    <property type="evidence" value="ECO:0007669"/>
    <property type="project" value="UniProtKB-ARBA"/>
</dbReference>
<dbReference type="NCBIfam" id="TIGR00229">
    <property type="entry name" value="sensory_box"/>
    <property type="match status" value="2"/>
</dbReference>
<dbReference type="CDD" id="cd01948">
    <property type="entry name" value="EAL"/>
    <property type="match status" value="1"/>
</dbReference>
<keyword evidence="11" id="KW-1185">Reference proteome</keyword>
<dbReference type="SUPFAM" id="SSF55785">
    <property type="entry name" value="PYP-like sensor domain (PAS domain)"/>
    <property type="match status" value="2"/>
</dbReference>
<dbReference type="FunFam" id="3.20.20.450:FF:000001">
    <property type="entry name" value="Cyclic di-GMP phosphodiesterase yahA"/>
    <property type="match status" value="1"/>
</dbReference>
<dbReference type="PROSITE" id="PS50887">
    <property type="entry name" value="GGDEF"/>
    <property type="match status" value="1"/>
</dbReference>
<comment type="catalytic activity">
    <reaction evidence="4">
        <text>3',3'-c-di-GMP + H2O = 5'-phosphoguanylyl(3'-&gt;5')guanosine + H(+)</text>
        <dbReference type="Rhea" id="RHEA:24902"/>
        <dbReference type="ChEBI" id="CHEBI:15377"/>
        <dbReference type="ChEBI" id="CHEBI:15378"/>
        <dbReference type="ChEBI" id="CHEBI:58754"/>
        <dbReference type="ChEBI" id="CHEBI:58805"/>
        <dbReference type="EC" id="3.1.4.52"/>
    </reaction>
    <physiologicalReaction direction="left-to-right" evidence="4">
        <dbReference type="Rhea" id="RHEA:24903"/>
    </physiologicalReaction>
</comment>
<evidence type="ECO:0000259" key="9">
    <source>
        <dbReference type="PROSITE" id="PS50887"/>
    </source>
</evidence>
<protein>
    <recommendedName>
        <fullName evidence="2">cyclic-guanylate-specific phosphodiesterase</fullName>
        <ecNumber evidence="2">3.1.4.52</ecNumber>
    </recommendedName>
</protein>
<reference evidence="10 11" key="1">
    <citation type="submission" date="2015-03" db="EMBL/GenBank/DDBJ databases">
        <title>Draft genome sequences of two protease-producing strains of Arsukibacterium isolated from two cold and alkaline environments.</title>
        <authorList>
            <person name="Lylloff J.E."/>
            <person name="Skov L.B."/>
            <person name="Jepsen M."/>
            <person name="Hallin P.F."/>
            <person name="Sorensen S.J."/>
            <person name="Stougaard P."/>
            <person name="Glaring M.A."/>
        </authorList>
    </citation>
    <scope>NUCLEOTIDE SEQUENCE [LARGE SCALE GENOMIC DNA]</scope>
    <source>
        <strain evidence="10 11">GCM72</strain>
    </source>
</reference>
<dbReference type="Proteomes" id="UP000034228">
    <property type="component" value="Unassembled WGS sequence"/>
</dbReference>
<dbReference type="InterPro" id="IPR035919">
    <property type="entry name" value="EAL_sf"/>
</dbReference>
<dbReference type="PROSITE" id="PS50883">
    <property type="entry name" value="EAL"/>
    <property type="match status" value="1"/>
</dbReference>
<dbReference type="SMART" id="SM00052">
    <property type="entry name" value="EAL"/>
    <property type="match status" value="1"/>
</dbReference>
<dbReference type="AlphaFoldDB" id="A0A0M2V466"/>
<evidence type="ECO:0000256" key="2">
    <source>
        <dbReference type="ARBA" id="ARBA00012282"/>
    </source>
</evidence>
<dbReference type="Pfam" id="PF08447">
    <property type="entry name" value="PAS_3"/>
    <property type="match status" value="1"/>
</dbReference>
<dbReference type="EMBL" id="LAHO01000011">
    <property type="protein sequence ID" value="KKO45194.1"/>
    <property type="molecule type" value="Genomic_DNA"/>
</dbReference>
<gene>
    <name evidence="10" type="ORF">WG68_12275</name>
</gene>
<dbReference type="InterPro" id="IPR029787">
    <property type="entry name" value="Nucleotide_cyclase"/>
</dbReference>
<dbReference type="InterPro" id="IPR013655">
    <property type="entry name" value="PAS_fold_3"/>
</dbReference>
<dbReference type="CDD" id="cd01949">
    <property type="entry name" value="GGDEF"/>
    <property type="match status" value="1"/>
</dbReference>
<evidence type="ECO:0000313" key="11">
    <source>
        <dbReference type="Proteomes" id="UP000034228"/>
    </source>
</evidence>
<sequence>MMKRNHSANMLRLYPLMGVMMYLLLGMVWIIYSDHWLLMLTDSPEQLNRYQTYKGLFYIGLTGILAWLLLRQHQKLTESLHASEQAFSQTFDHAAAGIAHISIRGQFLRINPHFANMLGYSPAEMLDMSFQQITHPADLEHDQQQFDQLRQDIIASYTLEKRYFNKAGNIIWVKLAVAKVLEASDGTPYFIAVVQDISAQKLAEQQLLESELRFRTLLDNAPQISVQGYDEFGTTIYWNRASELIYGYSKEEALGRSLLDLIIPIEAHSEVRKAITFMAEHAEPIPAEELTLRRKDGSLISVFSNHAVVKLPDKTPQIFCIDIDLTERKRQAKELAFLAEFDPLTQLPNRQHFSNRLSSAVKLAKRNQQFLAVLILDLDHFKDINDSFGHQTGDSLLLQVSERLNLCCRETDTLARLGGDEFVFLVEQLAQPEDAARVADKILQQLHTPFALGQQNDVNVAASVGICVYPVHADSAEALLQGADAALYRAKADGRNTYSFYSDSLTLQARQRLLLEQRLRNAIKQNHLTCYYQPQLDITSGRIIGAEVLLRWIDPVDGIISPDTFIPLAESSGLIHPIGLFVLQQACRQGQAWQIAGLSNINLAINVSAQQFNKGDLQHQTTRILQETGFNPACLELEVTENALMGDEEDVIKTMMELRAMGIKLAIDDFGTGYSSLAYLKRLPLDVLKIDRRFIENLPEAEDDQSIAKAIIDLAHNLRFKVLAEGVETAEQLAFLRQQSCDYYQGYFFSKPVPASEFAELLRKQRRLQQNPTD</sequence>
<feature type="domain" description="PAS" evidence="6">
    <location>
        <begin position="210"/>
        <end position="282"/>
    </location>
</feature>
<evidence type="ECO:0000259" key="6">
    <source>
        <dbReference type="PROSITE" id="PS50112"/>
    </source>
</evidence>